<evidence type="ECO:0000256" key="3">
    <source>
        <dbReference type="ARBA" id="ARBA00022490"/>
    </source>
</evidence>
<dbReference type="Pfam" id="PF14580">
    <property type="entry name" value="LRR_9"/>
    <property type="match status" value="1"/>
</dbReference>
<reference evidence="14 15" key="1">
    <citation type="submission" date="2020-12" db="EMBL/GenBank/DDBJ databases">
        <title>De novo assembly of Tibetan sheep genome.</title>
        <authorList>
            <person name="Li X."/>
        </authorList>
    </citation>
    <scope>NUCLEOTIDE SEQUENCE [LARGE SCALE GENOMIC DNA]</scope>
    <source>
        <tissue evidence="14">Heart</tissue>
    </source>
</reference>
<keyword evidence="6" id="KW-0970">Cilium biogenesis/degradation</keyword>
<evidence type="ECO:0000256" key="10">
    <source>
        <dbReference type="ARBA" id="ARBA00076677"/>
    </source>
</evidence>
<feature type="domain" description="NXPE C-terminal" evidence="13">
    <location>
        <begin position="1150"/>
        <end position="1374"/>
    </location>
</feature>
<dbReference type="FunFam" id="3.80.10.10:FF:000199">
    <property type="entry name" value="centrosomal protein of 97 kDa"/>
    <property type="match status" value="1"/>
</dbReference>
<dbReference type="Pfam" id="PF06312">
    <property type="entry name" value="Neurexophilin"/>
    <property type="match status" value="1"/>
</dbReference>
<accession>A0A836AH05</accession>
<evidence type="ECO:0000256" key="9">
    <source>
        <dbReference type="ARBA" id="ARBA00068862"/>
    </source>
</evidence>
<comment type="caution">
    <text evidence="14">The sequence shown here is derived from an EMBL/GenBank/DDBJ whole genome shotgun (WGS) entry which is preliminary data.</text>
</comment>
<evidence type="ECO:0000313" key="14">
    <source>
        <dbReference type="EMBL" id="KAG5215755.1"/>
    </source>
</evidence>
<proteinExistence type="inferred from homology"/>
<feature type="region of interest" description="Disordered" evidence="12">
    <location>
        <begin position="431"/>
        <end position="463"/>
    </location>
</feature>
<comment type="function">
    <text evidence="8">Acts as a key negative regulator of ciliogenesis in collaboration with CCP110 by capping the mother centriole thereby preventing cilia formation. Required for recruitment of CCP110 to the centrosome.</text>
</comment>
<organism evidence="14 15">
    <name type="scientific">Ovis aries</name>
    <name type="common">Sheep</name>
    <dbReference type="NCBI Taxonomy" id="9940"/>
    <lineage>
        <taxon>Eukaryota</taxon>
        <taxon>Metazoa</taxon>
        <taxon>Chordata</taxon>
        <taxon>Craniata</taxon>
        <taxon>Vertebrata</taxon>
        <taxon>Euteleostomi</taxon>
        <taxon>Mammalia</taxon>
        <taxon>Eutheria</taxon>
        <taxon>Laurasiatheria</taxon>
        <taxon>Artiodactyla</taxon>
        <taxon>Ruminantia</taxon>
        <taxon>Pecora</taxon>
        <taxon>Bovidae</taxon>
        <taxon>Caprinae</taxon>
        <taxon>Ovis</taxon>
    </lineage>
</organism>
<dbReference type="SUPFAM" id="SSF52058">
    <property type="entry name" value="L domain-like"/>
    <property type="match status" value="1"/>
</dbReference>
<dbReference type="InterPro" id="IPR057106">
    <property type="entry name" value="NXPE4_C"/>
</dbReference>
<evidence type="ECO:0000259" key="13">
    <source>
        <dbReference type="Pfam" id="PF24536"/>
    </source>
</evidence>
<dbReference type="Pfam" id="PF24536">
    <property type="entry name" value="NXPE4_C"/>
    <property type="match status" value="1"/>
</dbReference>
<feature type="compositionally biased region" description="Polar residues" evidence="12">
    <location>
        <begin position="661"/>
        <end position="674"/>
    </location>
</feature>
<keyword evidence="4" id="KW-0433">Leucine-rich repeat</keyword>
<dbReference type="SMART" id="SM00365">
    <property type="entry name" value="LRR_SD22"/>
    <property type="match status" value="5"/>
</dbReference>
<dbReference type="EMBL" id="JAEMGP010000001">
    <property type="protein sequence ID" value="KAG5215755.1"/>
    <property type="molecule type" value="Genomic_DNA"/>
</dbReference>
<keyword evidence="7" id="KW-0206">Cytoskeleton</keyword>
<dbReference type="CDD" id="cd23767">
    <property type="entry name" value="IQCD"/>
    <property type="match status" value="1"/>
</dbReference>
<dbReference type="FunFam" id="3.80.10.10:FF:000165">
    <property type="entry name" value="Centrosomal protein of 97 kDa"/>
    <property type="match status" value="1"/>
</dbReference>
<dbReference type="SUPFAM" id="SSF81296">
    <property type="entry name" value="E set domains"/>
    <property type="match status" value="1"/>
</dbReference>
<evidence type="ECO:0000256" key="7">
    <source>
        <dbReference type="ARBA" id="ARBA00023212"/>
    </source>
</evidence>
<evidence type="ECO:0000256" key="8">
    <source>
        <dbReference type="ARBA" id="ARBA00058656"/>
    </source>
</evidence>
<keyword evidence="5" id="KW-0677">Repeat</keyword>
<dbReference type="InterPro" id="IPR001611">
    <property type="entry name" value="Leu-rich_rpt"/>
</dbReference>
<feature type="compositionally biased region" description="Polar residues" evidence="12">
    <location>
        <begin position="718"/>
        <end position="731"/>
    </location>
</feature>
<dbReference type="PROSITE" id="PS50096">
    <property type="entry name" value="IQ"/>
    <property type="match status" value="1"/>
</dbReference>
<sequence>MAAARAAAALPPGEGSVVNWSGQGLQKLSPNLPCETDIHTLILDKNQIIKLENLEKCKQLVQLSVANNRLVRMMGVAKLTQLRVLNLPHNSIGSVEGLKELVHLEWLNLAGNNLKAMEQINTCTSLQHLDLSDNNIPQIGDLSKLVSLKTLLLHGNIITSLRMAPAYLPRCLAILSLAENEIRDLNEVSFLASLTELEQLSIMNNPCVMATPSIPGFDYRPYIVSWCLSLRVLDGYVISQKESLKAEWLYSQGKGRAYRPGQHIQLVQYLATVCPLTSTLGLQTAEDAKLEKILSKQRFHQRQLMNQSHNEESSPVESRASFVPEHSSPIQDGQVVPESEPVIQVNSWVGISSHDDQSHAVKNNFPTSVHTARYSRNDLHLEDIQTDEDKLNCSLLSSESTFMPVASGLSPVSPTVELRLQGINLSLEDDAAADESVKGPENQSLSNKEEEKALGAANENSVQMTKSAVGTEVNEKDGLLACPEPTVTSAGLKDHTHSLTSFPESVGHNVFHMQPDSEEARSQIASEKLPCRLLTQKSVPLGQDKVALQKLNEAATKLQACWRGFYARNYNPQARDVRYEIRLRRMQEHIVCLTGEIRRLRKERDEERIQKFVQEEAVRFLWNQVRSLQAWQQTVDQHLSSCHIDVPPISSTLVPSKPPLFSQSQEPSSDQNSDWFIAPDEAPQEKSLPEFPDSGFHSSLTEQVHCVQDSLDFEKSSTEGSESSIMGNSIDTVKYGKESDVGDVSEEHGEWSKEGSNNEQDNSLLEQYLTSVQQLDDADERRHFDEGTGDSKLHLPRSPEKLDVVSDSASVDVAQGVSPALPYEVSQTPENCELNAEVQGQQSECDSTFQYLDHETASATFIDSGGQFVSSQVIRISRNPYCGYERQILSSRERLEEDSLLAALQWQEPDVGPVPFLKSTDPSSSYFVILNSAAFFRVGSQLEVLVHVQDFQRKPKKYGGDYLQARIHSPKLQAGAVGRVVDYQNGFYKVFFTLLWPGQVKVSISLVHPSEGIRVLQYLQEKKPDRVYFKSLFRSGRISETTECNVCLPGSLPLCNFTDLYTGEPWFCFKPKKLPCSSRINHFKGGYLKGLLTATENAFFQSGVNIKMPINSSGPDWVTVIPRNIKETNSLELSQGLGTFPSGYYYKDQWRPRRFKMRQFNDPDNITECLQRKVVYFFGDSTIRQWFEYLTTFVPDLVEFNLGSPKNVGPFLAVDQKHNILLKYRCHGPPIRFTTVFSSDLRYVANELNGIVGGKNTVVAIAVWSHFSTFPLEVYIRRLRNIRRAVVQLLDRSPKTVVVIRTANVQELGPEISLFNSDWYNFQLDTILRKMFSGVGVYLVDAWEMTLAHYLPHKLHPDEVIVKNQVDMFLSFVCPLET</sequence>
<dbReference type="Proteomes" id="UP000664991">
    <property type="component" value="Unassembled WGS sequence"/>
</dbReference>
<evidence type="ECO:0000256" key="4">
    <source>
        <dbReference type="ARBA" id="ARBA00022614"/>
    </source>
</evidence>
<feature type="coiled-coil region" evidence="11">
    <location>
        <begin position="583"/>
        <end position="610"/>
    </location>
</feature>
<comment type="subcellular location">
    <subcellularLocation>
        <location evidence="1">Cytoplasm</location>
        <location evidence="1">Cytoskeleton</location>
        <location evidence="1">Microtubule organizing center</location>
        <location evidence="1">Centrosome</location>
    </subcellularLocation>
</comment>
<keyword evidence="3" id="KW-0963">Cytoplasm</keyword>
<dbReference type="InterPro" id="IPR026845">
    <property type="entry name" value="NXPH/NXPE"/>
</dbReference>
<dbReference type="PROSITE" id="PS51450">
    <property type="entry name" value="LRR"/>
    <property type="match status" value="5"/>
</dbReference>
<evidence type="ECO:0000256" key="1">
    <source>
        <dbReference type="ARBA" id="ARBA00004300"/>
    </source>
</evidence>
<feature type="compositionally biased region" description="Basic and acidic residues" evidence="12">
    <location>
        <begin position="734"/>
        <end position="753"/>
    </location>
</feature>
<evidence type="ECO:0000313" key="15">
    <source>
        <dbReference type="Proteomes" id="UP000664991"/>
    </source>
</evidence>
<evidence type="ECO:0000256" key="11">
    <source>
        <dbReference type="SAM" id="Coils"/>
    </source>
</evidence>
<feature type="region of interest" description="Disordered" evidence="12">
    <location>
        <begin position="712"/>
        <end position="760"/>
    </location>
</feature>
<evidence type="ECO:0000256" key="6">
    <source>
        <dbReference type="ARBA" id="ARBA00022794"/>
    </source>
</evidence>
<feature type="region of interest" description="Disordered" evidence="12">
    <location>
        <begin position="655"/>
        <end position="676"/>
    </location>
</feature>
<protein>
    <recommendedName>
        <fullName evidence="9">Centrosomal protein of 97 kDa</fullName>
    </recommendedName>
    <alternativeName>
        <fullName evidence="10">Leucine-rich repeat and IQ domain-containing protein 2</fullName>
    </alternativeName>
</protein>
<dbReference type="InterPro" id="IPR014756">
    <property type="entry name" value="Ig_E-set"/>
</dbReference>
<evidence type="ECO:0000256" key="2">
    <source>
        <dbReference type="ARBA" id="ARBA00005431"/>
    </source>
</evidence>
<dbReference type="InterPro" id="IPR032675">
    <property type="entry name" value="LRR_dom_sf"/>
</dbReference>
<evidence type="ECO:0000256" key="5">
    <source>
        <dbReference type="ARBA" id="ARBA00022737"/>
    </source>
</evidence>
<evidence type="ECO:0000256" key="12">
    <source>
        <dbReference type="SAM" id="MobiDB-lite"/>
    </source>
</evidence>
<dbReference type="GO" id="GO:0030030">
    <property type="term" value="P:cell projection organization"/>
    <property type="evidence" value="ECO:0007669"/>
    <property type="project" value="UniProtKB-KW"/>
</dbReference>
<dbReference type="PANTHER" id="PTHR16165">
    <property type="entry name" value="NXPE FAMILY MEMBER"/>
    <property type="match status" value="1"/>
</dbReference>
<name>A0A836AH05_SHEEP</name>
<dbReference type="Gene3D" id="3.80.10.10">
    <property type="entry name" value="Ribonuclease Inhibitor"/>
    <property type="match status" value="2"/>
</dbReference>
<comment type="similarity">
    <text evidence="2">Belongs to the NXPE family.</text>
</comment>
<dbReference type="PANTHER" id="PTHR16165:SF9">
    <property type="entry name" value="NXPE FAMILY MEMBER 3"/>
    <property type="match status" value="1"/>
</dbReference>
<gene>
    <name evidence="14" type="ORF">JEQ12_001331</name>
</gene>
<keyword evidence="11" id="KW-0175">Coiled coil</keyword>
<dbReference type="GO" id="GO:0005813">
    <property type="term" value="C:centrosome"/>
    <property type="evidence" value="ECO:0007669"/>
    <property type="project" value="UniProtKB-SubCell"/>
</dbReference>